<keyword evidence="1" id="KW-0812">Transmembrane</keyword>
<dbReference type="AlphaFoldDB" id="A0A7X9RTS7"/>
<organism evidence="2 3">
    <name type="scientific">Flammeovirga aprica JL-4</name>
    <dbReference type="NCBI Taxonomy" id="694437"/>
    <lineage>
        <taxon>Bacteria</taxon>
        <taxon>Pseudomonadati</taxon>
        <taxon>Bacteroidota</taxon>
        <taxon>Cytophagia</taxon>
        <taxon>Cytophagales</taxon>
        <taxon>Flammeovirgaceae</taxon>
        <taxon>Flammeovirga</taxon>
    </lineage>
</organism>
<dbReference type="Gene3D" id="2.160.10.10">
    <property type="entry name" value="Hexapeptide repeat proteins"/>
    <property type="match status" value="1"/>
</dbReference>
<sequence length="181" mass="20061">MNIQKIKTNFFLIIYYSIVSKLPSNTSIFVGLFIRKIRGFVCSQIFKYSGDNIDIGRNIYFGNGADVEIGHNSGIGNDSRITNNLVIGNDVMIAPNLVVLGPNHNFDRLDIPMNKQGVSKKTLVKIENDVWIGTNVILGNKITIKKGSIIAAGSVVTKDNKEYSIYGGNPASLIKYRYEKN</sequence>
<keyword evidence="1" id="KW-1133">Transmembrane helix</keyword>
<keyword evidence="2" id="KW-0012">Acyltransferase</keyword>
<dbReference type="PANTHER" id="PTHR23416:SF78">
    <property type="entry name" value="LIPOPOLYSACCHARIDE BIOSYNTHESIS O-ACETYL TRANSFERASE WBBJ-RELATED"/>
    <property type="match status" value="1"/>
</dbReference>
<keyword evidence="1" id="KW-0472">Membrane</keyword>
<dbReference type="InterPro" id="IPR051159">
    <property type="entry name" value="Hexapeptide_acetyltransf"/>
</dbReference>
<dbReference type="EMBL" id="JABANE010000013">
    <property type="protein sequence ID" value="NME67667.1"/>
    <property type="molecule type" value="Genomic_DNA"/>
</dbReference>
<protein>
    <submittedName>
        <fullName evidence="2">Acyltransferase</fullName>
    </submittedName>
</protein>
<dbReference type="Pfam" id="PF00132">
    <property type="entry name" value="Hexapep"/>
    <property type="match status" value="1"/>
</dbReference>
<keyword evidence="3" id="KW-1185">Reference proteome</keyword>
<comment type="caution">
    <text evidence="2">The sequence shown here is derived from an EMBL/GenBank/DDBJ whole genome shotgun (WGS) entry which is preliminary data.</text>
</comment>
<evidence type="ECO:0000256" key="1">
    <source>
        <dbReference type="SAM" id="Phobius"/>
    </source>
</evidence>
<dbReference type="GO" id="GO:0016746">
    <property type="term" value="F:acyltransferase activity"/>
    <property type="evidence" value="ECO:0007669"/>
    <property type="project" value="UniProtKB-KW"/>
</dbReference>
<dbReference type="RefSeq" id="WP_169655998.1">
    <property type="nucleotide sequence ID" value="NZ_JABANE010000013.1"/>
</dbReference>
<reference evidence="2 3" key="1">
    <citation type="submission" date="2020-04" db="EMBL/GenBank/DDBJ databases">
        <title>Flammeovirga sp. SR4, a novel species isolated from seawater.</title>
        <authorList>
            <person name="Wang X."/>
        </authorList>
    </citation>
    <scope>NUCLEOTIDE SEQUENCE [LARGE SCALE GENOMIC DNA]</scope>
    <source>
        <strain evidence="2 3">ATCC 23126</strain>
    </source>
</reference>
<evidence type="ECO:0000313" key="2">
    <source>
        <dbReference type="EMBL" id="NME67667.1"/>
    </source>
</evidence>
<dbReference type="CDD" id="cd04647">
    <property type="entry name" value="LbH_MAT_like"/>
    <property type="match status" value="1"/>
</dbReference>
<name>A0A7X9RTS7_9BACT</name>
<keyword evidence="2" id="KW-0808">Transferase</keyword>
<feature type="transmembrane region" description="Helical" evidence="1">
    <location>
        <begin position="12"/>
        <end position="34"/>
    </location>
</feature>
<proteinExistence type="predicted"/>
<dbReference type="InterPro" id="IPR001451">
    <property type="entry name" value="Hexapep"/>
</dbReference>
<dbReference type="PANTHER" id="PTHR23416">
    <property type="entry name" value="SIALIC ACID SYNTHASE-RELATED"/>
    <property type="match status" value="1"/>
</dbReference>
<accession>A0A7X9RTS7</accession>
<dbReference type="InterPro" id="IPR011004">
    <property type="entry name" value="Trimer_LpxA-like_sf"/>
</dbReference>
<dbReference type="Proteomes" id="UP000576082">
    <property type="component" value="Unassembled WGS sequence"/>
</dbReference>
<evidence type="ECO:0000313" key="3">
    <source>
        <dbReference type="Proteomes" id="UP000576082"/>
    </source>
</evidence>
<dbReference type="SUPFAM" id="SSF51161">
    <property type="entry name" value="Trimeric LpxA-like enzymes"/>
    <property type="match status" value="1"/>
</dbReference>
<gene>
    <name evidence="2" type="ORF">HHU12_06790</name>
</gene>